<dbReference type="GO" id="GO:0008233">
    <property type="term" value="F:peptidase activity"/>
    <property type="evidence" value="ECO:0007669"/>
    <property type="project" value="InterPro"/>
</dbReference>
<sequence>MNSSTSHPRRRIRRRRLLVAAIALAAVLILAFAVQQSLVAASASVSSQENATGETAGPPPQDVTGSVVAPSDADGVIRDGNEPTVFDTAGVAIANLDPALLDALQRAANDAAADGLEFRVNSGWRSAALQERMMQDAIVQYGSEAEAARWVATPQTSAHVSGDAVDMGPLPTLDWLAQFGADYGLCQTYANEPWHYELRPDAVTEGCPEMYSDPTEDPRMQP</sequence>
<evidence type="ECO:0000259" key="2">
    <source>
        <dbReference type="Pfam" id="PF02557"/>
    </source>
</evidence>
<evidence type="ECO:0000256" key="1">
    <source>
        <dbReference type="SAM" id="MobiDB-lite"/>
    </source>
</evidence>
<organism evidence="3">
    <name type="scientific">Microbacterium sp. A8/3-1</name>
    <dbReference type="NCBI Taxonomy" id="3160749"/>
    <lineage>
        <taxon>Bacteria</taxon>
        <taxon>Bacillati</taxon>
        <taxon>Actinomycetota</taxon>
        <taxon>Actinomycetes</taxon>
        <taxon>Micrococcales</taxon>
        <taxon>Microbacteriaceae</taxon>
        <taxon>Microbacterium</taxon>
    </lineage>
</organism>
<proteinExistence type="predicted"/>
<evidence type="ECO:0000313" key="3">
    <source>
        <dbReference type="EMBL" id="XBX76770.1"/>
    </source>
</evidence>
<dbReference type="GO" id="GO:0006508">
    <property type="term" value="P:proteolysis"/>
    <property type="evidence" value="ECO:0007669"/>
    <property type="project" value="InterPro"/>
</dbReference>
<reference evidence="3" key="1">
    <citation type="submission" date="2024-06" db="EMBL/GenBank/DDBJ databases">
        <title>Draft genome sequence of Microbacterium sp. strain A8/3-1, isolated from Oxytropis tragacanthoides Fisch. ex DC. Root nodules in the Altai region of Russia.</title>
        <authorList>
            <person name="Sazanova A."/>
            <person name="Guro P."/>
            <person name="Kuznetsova I."/>
            <person name="Belimov A."/>
            <person name="Safronova V."/>
        </authorList>
    </citation>
    <scope>NUCLEOTIDE SEQUENCE</scope>
    <source>
        <strain evidence="3">A8/3-1</strain>
    </source>
</reference>
<dbReference type="SUPFAM" id="SSF55166">
    <property type="entry name" value="Hedgehog/DD-peptidase"/>
    <property type="match status" value="1"/>
</dbReference>
<dbReference type="Gene3D" id="3.30.1380.10">
    <property type="match status" value="1"/>
</dbReference>
<dbReference type="PANTHER" id="PTHR34385:SF1">
    <property type="entry name" value="PEPTIDOGLYCAN L-ALANYL-D-GLUTAMATE ENDOPEPTIDASE CWLK"/>
    <property type="match status" value="1"/>
</dbReference>
<gene>
    <name evidence="3" type="ORF">ABS642_12705</name>
</gene>
<name>A0AAU7VRB9_9MICO</name>
<dbReference type="EMBL" id="CP158357">
    <property type="protein sequence ID" value="XBX76770.1"/>
    <property type="molecule type" value="Genomic_DNA"/>
</dbReference>
<dbReference type="InterPro" id="IPR006311">
    <property type="entry name" value="TAT_signal"/>
</dbReference>
<feature type="region of interest" description="Disordered" evidence="1">
    <location>
        <begin position="48"/>
        <end position="72"/>
    </location>
</feature>
<dbReference type="InterPro" id="IPR009045">
    <property type="entry name" value="Zn_M74/Hedgehog-like"/>
</dbReference>
<dbReference type="RefSeq" id="WP_350350360.1">
    <property type="nucleotide sequence ID" value="NZ_CP158357.1"/>
</dbReference>
<feature type="domain" description="D-alanyl-D-alanine carboxypeptidase-like core" evidence="2">
    <location>
        <begin position="95"/>
        <end position="196"/>
    </location>
</feature>
<dbReference type="InterPro" id="IPR003709">
    <property type="entry name" value="VanY-like_core_dom"/>
</dbReference>
<dbReference type="InterPro" id="IPR052179">
    <property type="entry name" value="DD-CPase-like"/>
</dbReference>
<dbReference type="PROSITE" id="PS51318">
    <property type="entry name" value="TAT"/>
    <property type="match status" value="1"/>
</dbReference>
<dbReference type="AlphaFoldDB" id="A0AAU7VRB9"/>
<dbReference type="CDD" id="cd14846">
    <property type="entry name" value="Peptidase_M15_like"/>
    <property type="match status" value="1"/>
</dbReference>
<dbReference type="PANTHER" id="PTHR34385">
    <property type="entry name" value="D-ALANYL-D-ALANINE CARBOXYPEPTIDASE"/>
    <property type="match status" value="1"/>
</dbReference>
<accession>A0AAU7VRB9</accession>
<protein>
    <submittedName>
        <fullName evidence="3">M15 family metallopeptidase</fullName>
    </submittedName>
</protein>
<dbReference type="Pfam" id="PF02557">
    <property type="entry name" value="VanY"/>
    <property type="match status" value="1"/>
</dbReference>